<dbReference type="Gene3D" id="3.40.50.300">
    <property type="entry name" value="P-loop containing nucleotide triphosphate hydrolases"/>
    <property type="match status" value="1"/>
</dbReference>
<dbReference type="SUPFAM" id="SSF52540">
    <property type="entry name" value="P-loop containing nucleoside triphosphate hydrolases"/>
    <property type="match status" value="1"/>
</dbReference>
<dbReference type="Proteomes" id="UP000319619">
    <property type="component" value="Unassembled WGS sequence"/>
</dbReference>
<protein>
    <recommendedName>
        <fullName evidence="3">Deoxynucleoside kinase domain-containing protein</fullName>
    </recommendedName>
</protein>
<name>A0A532V536_UNCL8</name>
<accession>A0A532V536</accession>
<reference evidence="1 2" key="1">
    <citation type="submission" date="2017-06" db="EMBL/GenBank/DDBJ databases">
        <title>Novel microbial phyla capable of carbon fixation and sulfur reduction in deep-sea sediments.</title>
        <authorList>
            <person name="Huang J."/>
            <person name="Baker B."/>
            <person name="Wang Y."/>
        </authorList>
    </citation>
    <scope>NUCLEOTIDE SEQUENCE [LARGE SCALE GENOMIC DNA]</scope>
    <source>
        <strain evidence="1">B3_LCP</strain>
    </source>
</reference>
<organism evidence="1 2">
    <name type="scientific">candidate division LCP-89 bacterium B3_LCP</name>
    <dbReference type="NCBI Taxonomy" id="2012998"/>
    <lineage>
        <taxon>Bacteria</taxon>
        <taxon>Pseudomonadati</taxon>
        <taxon>Bacteria division LCP-89</taxon>
    </lineage>
</organism>
<dbReference type="EMBL" id="NJBN01000001">
    <property type="protein sequence ID" value="TKJ42316.1"/>
    <property type="molecule type" value="Genomic_DNA"/>
</dbReference>
<evidence type="ECO:0000313" key="2">
    <source>
        <dbReference type="Proteomes" id="UP000319619"/>
    </source>
</evidence>
<gene>
    <name evidence="1" type="ORF">CEE37_01150</name>
</gene>
<comment type="caution">
    <text evidence="1">The sequence shown here is derived from an EMBL/GenBank/DDBJ whole genome shotgun (WGS) entry which is preliminary data.</text>
</comment>
<sequence length="240" mass="28564">MRDTFDNIILIGRPAAGKSEVIDFLKKTQLDERRERFHIAEFHEIDDFPMIWTWFEEDAILEKIMDKPRKSTDKDGYFLNEYQWHLLIERISLDYSKFVRDFEDEDTRPTAILEFARGSEHGGFKAAFEHLSEDILKTAVILYINVPYEISLFRNRRRFNPDRPDSILEHGLPDEKLEKMYKESDWEEITAAHPEYIEIKGCKVPYAIFQNDPEKTDDPAKIAPHLEEITRRLWQLKQNA</sequence>
<evidence type="ECO:0000313" key="1">
    <source>
        <dbReference type="EMBL" id="TKJ42316.1"/>
    </source>
</evidence>
<evidence type="ECO:0008006" key="3">
    <source>
        <dbReference type="Google" id="ProtNLM"/>
    </source>
</evidence>
<proteinExistence type="predicted"/>
<dbReference type="InterPro" id="IPR027417">
    <property type="entry name" value="P-loop_NTPase"/>
</dbReference>
<dbReference type="AlphaFoldDB" id="A0A532V536"/>